<gene>
    <name evidence="2" type="ORF">CC84DRAFT_2369</name>
</gene>
<feature type="region of interest" description="Disordered" evidence="1">
    <location>
        <begin position="1"/>
        <end position="136"/>
    </location>
</feature>
<dbReference type="GeneID" id="28769122"/>
<evidence type="ECO:0000256" key="1">
    <source>
        <dbReference type="SAM" id="MobiDB-lite"/>
    </source>
</evidence>
<proteinExistence type="predicted"/>
<evidence type="ECO:0000313" key="2">
    <source>
        <dbReference type="EMBL" id="OAG11237.1"/>
    </source>
</evidence>
<reference evidence="2 3" key="1">
    <citation type="submission" date="2016-05" db="EMBL/GenBank/DDBJ databases">
        <title>Comparative analysis of secretome profiles of manganese(II)-oxidizing ascomycete fungi.</title>
        <authorList>
            <consortium name="DOE Joint Genome Institute"/>
            <person name="Zeiner C.A."/>
            <person name="Purvine S.O."/>
            <person name="Zink E.M."/>
            <person name="Wu S."/>
            <person name="Pasa-Tolic L."/>
            <person name="Chaput D.L."/>
            <person name="Haridas S."/>
            <person name="Grigoriev I.V."/>
            <person name="Santelli C.M."/>
            <person name="Hansel C.M."/>
        </authorList>
    </citation>
    <scope>NUCLEOTIDE SEQUENCE [LARGE SCALE GENOMIC DNA]</scope>
    <source>
        <strain evidence="2 3">AP3s5-JAC2a</strain>
    </source>
</reference>
<name>A0A177CWN9_9PLEO</name>
<organism evidence="2 3">
    <name type="scientific">Paraphaeosphaeria sporulosa</name>
    <dbReference type="NCBI Taxonomy" id="1460663"/>
    <lineage>
        <taxon>Eukaryota</taxon>
        <taxon>Fungi</taxon>
        <taxon>Dikarya</taxon>
        <taxon>Ascomycota</taxon>
        <taxon>Pezizomycotina</taxon>
        <taxon>Dothideomycetes</taxon>
        <taxon>Pleosporomycetidae</taxon>
        <taxon>Pleosporales</taxon>
        <taxon>Massarineae</taxon>
        <taxon>Didymosphaeriaceae</taxon>
        <taxon>Paraphaeosphaeria</taxon>
    </lineage>
</organism>
<dbReference type="OrthoDB" id="5419162at2759"/>
<dbReference type="RefSeq" id="XP_018041602.1">
    <property type="nucleotide sequence ID" value="XM_018185636.1"/>
</dbReference>
<feature type="compositionally biased region" description="Basic and acidic residues" evidence="1">
    <location>
        <begin position="112"/>
        <end position="126"/>
    </location>
</feature>
<sequence>MEDMEEDDIAAAMGFSSFGGTKKRKYDQTNSPKARADASGANTTLLGVRSKVKLDPSQEASDNGADPEASSYGIESQQALAKNKTKEKQEQPAATGLAAFLSRGQDIPGRPATEENRVVVPPHDDDSSASFTVSFGGPPIPQAELAALRNGVVDENGDKAYFLPSFVEDPWEKLPSGSK</sequence>
<evidence type="ECO:0000313" key="3">
    <source>
        <dbReference type="Proteomes" id="UP000077069"/>
    </source>
</evidence>
<protein>
    <submittedName>
        <fullName evidence="2">Uncharacterized protein</fullName>
    </submittedName>
</protein>
<dbReference type="AlphaFoldDB" id="A0A177CWN9"/>
<keyword evidence="3" id="KW-1185">Reference proteome</keyword>
<dbReference type="Proteomes" id="UP000077069">
    <property type="component" value="Unassembled WGS sequence"/>
</dbReference>
<dbReference type="EMBL" id="KV441548">
    <property type="protein sequence ID" value="OAG11237.1"/>
    <property type="molecule type" value="Genomic_DNA"/>
</dbReference>
<dbReference type="InParanoid" id="A0A177CWN9"/>
<accession>A0A177CWN9</accession>